<evidence type="ECO:0000313" key="10">
    <source>
        <dbReference type="Proteomes" id="UP000190130"/>
    </source>
</evidence>
<dbReference type="GO" id="GO:0000287">
    <property type="term" value="F:magnesium ion binding"/>
    <property type="evidence" value="ECO:0007669"/>
    <property type="project" value="InterPro"/>
</dbReference>
<dbReference type="SUPFAM" id="SSF52467">
    <property type="entry name" value="DHS-like NAD/FAD-binding domain"/>
    <property type="match status" value="1"/>
</dbReference>
<dbReference type="InterPro" id="IPR012000">
    <property type="entry name" value="Thiamin_PyroP_enz_cen_dom"/>
</dbReference>
<dbReference type="GO" id="GO:0050660">
    <property type="term" value="F:flavin adenine dinucleotide binding"/>
    <property type="evidence" value="ECO:0007669"/>
    <property type="project" value="TreeGrafter"/>
</dbReference>
<reference evidence="7 9" key="1">
    <citation type="submission" date="2015-10" db="EMBL/GenBank/DDBJ databases">
        <title>Draft genome of Bosea thiooxidans.</title>
        <authorList>
            <person name="Wang X."/>
        </authorList>
    </citation>
    <scope>NUCLEOTIDE SEQUENCE [LARGE SCALE GENOMIC DNA]</scope>
    <source>
        <strain evidence="7 9">CGMCC 9174</strain>
    </source>
</reference>
<dbReference type="PANTHER" id="PTHR18968">
    <property type="entry name" value="THIAMINE PYROPHOSPHATE ENZYMES"/>
    <property type="match status" value="1"/>
</dbReference>
<dbReference type="InterPro" id="IPR000399">
    <property type="entry name" value="TPP-bd_CS"/>
</dbReference>
<evidence type="ECO:0000259" key="4">
    <source>
        <dbReference type="Pfam" id="PF00205"/>
    </source>
</evidence>
<dbReference type="Proteomes" id="UP000051562">
    <property type="component" value="Unassembled WGS sequence"/>
</dbReference>
<dbReference type="Pfam" id="PF02775">
    <property type="entry name" value="TPP_enzyme_C"/>
    <property type="match status" value="1"/>
</dbReference>
<dbReference type="Pfam" id="PF02776">
    <property type="entry name" value="TPP_enzyme_N"/>
    <property type="match status" value="1"/>
</dbReference>
<name>A0A0Q3I0S2_9HYPH</name>
<dbReference type="PANTHER" id="PTHR18968:SF120">
    <property type="entry name" value="ACETOLACTATE SYNTHASE LARGE SUBUNIT"/>
    <property type="match status" value="1"/>
</dbReference>
<evidence type="ECO:0000313" key="8">
    <source>
        <dbReference type="EMBL" id="SKC13913.1"/>
    </source>
</evidence>
<evidence type="ECO:0000256" key="1">
    <source>
        <dbReference type="ARBA" id="ARBA00007812"/>
    </source>
</evidence>
<evidence type="ECO:0000259" key="6">
    <source>
        <dbReference type="Pfam" id="PF02776"/>
    </source>
</evidence>
<keyword evidence="9" id="KW-1185">Reference proteome</keyword>
<dbReference type="EMBL" id="LMAR01000067">
    <property type="protein sequence ID" value="KQK28575.1"/>
    <property type="molecule type" value="Genomic_DNA"/>
</dbReference>
<dbReference type="PROSITE" id="PS00187">
    <property type="entry name" value="TPP_ENZYMES"/>
    <property type="match status" value="1"/>
</dbReference>
<evidence type="ECO:0000256" key="2">
    <source>
        <dbReference type="ARBA" id="ARBA00023052"/>
    </source>
</evidence>
<dbReference type="InterPro" id="IPR029035">
    <property type="entry name" value="DHS-like_NAD/FAD-binding_dom"/>
</dbReference>
<evidence type="ECO:0000313" key="7">
    <source>
        <dbReference type="EMBL" id="KQK28575.1"/>
    </source>
</evidence>
<dbReference type="GO" id="GO:0030976">
    <property type="term" value="F:thiamine pyrophosphate binding"/>
    <property type="evidence" value="ECO:0007669"/>
    <property type="project" value="InterPro"/>
</dbReference>
<dbReference type="GO" id="GO:0005948">
    <property type="term" value="C:acetolactate synthase complex"/>
    <property type="evidence" value="ECO:0007669"/>
    <property type="project" value="TreeGrafter"/>
</dbReference>
<feature type="domain" description="Thiamine pyrophosphate enzyme TPP-binding" evidence="5">
    <location>
        <begin position="392"/>
        <end position="537"/>
    </location>
</feature>
<evidence type="ECO:0000313" key="9">
    <source>
        <dbReference type="Proteomes" id="UP000051562"/>
    </source>
</evidence>
<dbReference type="Pfam" id="PF00205">
    <property type="entry name" value="TPP_enzyme_M"/>
    <property type="match status" value="1"/>
</dbReference>
<dbReference type="GO" id="GO:0009097">
    <property type="term" value="P:isoleucine biosynthetic process"/>
    <property type="evidence" value="ECO:0007669"/>
    <property type="project" value="TreeGrafter"/>
</dbReference>
<dbReference type="Proteomes" id="UP000190130">
    <property type="component" value="Unassembled WGS sequence"/>
</dbReference>
<dbReference type="AlphaFoldDB" id="A0A0Q3I0S2"/>
<dbReference type="GO" id="GO:0003984">
    <property type="term" value="F:acetolactate synthase activity"/>
    <property type="evidence" value="ECO:0007669"/>
    <property type="project" value="TreeGrafter"/>
</dbReference>
<sequence>MGQQEGRTGAQILVDCLRLQAVDRVFCVPGESYISVLDALHDVRDEIDLVVCRQEGGAANMAEAHGKLTGRPGICFVTRGPGATNASIGVHTAFQDSTPMILFIGQVGRDFSDREGFQEVDFRAMFAPLAKWAAQIEDASRIPEYLHRAFQTAMAGRPGPVVLALPEDMLAEVVEADLDLGRRAEAVASAARPDQIEQVMSLLAKARKPMVIAGGGGWTEQAGRDLVSFASRNQLPVAVSLRCQDYLPNREPCFVGHFGIGAEPSLARRLAEADLLLVLGPRLGEMTTAGYTLLVPPRPRGKVLVHAHSDANELGRVYQADLPIHAAAGSVAAALAACEPTPEPAWAAWTAACRADYEASLAPSPQPGAVNLGEVVEQLRAALPDETIMCSGAGNYTGWLHRHWPFNSYRTQLAPTSGAMGYGVPAAIAAKLTCPEREVVSVAGDGCFMMNGQELATAVQYGLKILFIVVNNGMYGTIRMHQERHYPTRVSGTALVNPDFVTLARAYGLHAERVEQTADFEAALERARKAAGSALIELVTDPEALSVRSTLSKLRSASLERLAPVA</sequence>
<dbReference type="Gene3D" id="3.40.50.970">
    <property type="match status" value="2"/>
</dbReference>
<dbReference type="OrthoDB" id="4494979at2"/>
<reference evidence="8 10" key="2">
    <citation type="submission" date="2017-02" db="EMBL/GenBank/DDBJ databases">
        <authorList>
            <person name="Peterson S.W."/>
        </authorList>
    </citation>
    <scope>NUCLEOTIDE SEQUENCE [LARGE SCALE GENOMIC DNA]</scope>
    <source>
        <strain evidence="8 10">DSM 9653</strain>
    </source>
</reference>
<protein>
    <submittedName>
        <fullName evidence="8">Acetolactate synthase-1/2/3 large subunit</fullName>
    </submittedName>
    <submittedName>
        <fullName evidence="7">Thiamine pyrophosphate-binding protein</fullName>
    </submittedName>
</protein>
<dbReference type="InterPro" id="IPR012001">
    <property type="entry name" value="Thiamin_PyroP_enz_TPP-bd_dom"/>
</dbReference>
<proteinExistence type="inferred from homology"/>
<comment type="similarity">
    <text evidence="1 3">Belongs to the TPP enzyme family.</text>
</comment>
<dbReference type="FunFam" id="3.40.50.970:FF:000007">
    <property type="entry name" value="Acetolactate synthase"/>
    <property type="match status" value="1"/>
</dbReference>
<dbReference type="NCBIfam" id="NF006052">
    <property type="entry name" value="PRK08199.1"/>
    <property type="match status" value="1"/>
</dbReference>
<evidence type="ECO:0000256" key="3">
    <source>
        <dbReference type="RuleBase" id="RU362132"/>
    </source>
</evidence>
<dbReference type="InterPro" id="IPR045229">
    <property type="entry name" value="TPP_enz"/>
</dbReference>
<feature type="domain" description="Thiamine pyrophosphate enzyme central" evidence="4">
    <location>
        <begin position="196"/>
        <end position="335"/>
    </location>
</feature>
<organism evidence="7 9">
    <name type="scientific">Bosea thiooxidans</name>
    <dbReference type="NCBI Taxonomy" id="53254"/>
    <lineage>
        <taxon>Bacteria</taxon>
        <taxon>Pseudomonadati</taxon>
        <taxon>Pseudomonadota</taxon>
        <taxon>Alphaproteobacteria</taxon>
        <taxon>Hyphomicrobiales</taxon>
        <taxon>Boseaceae</taxon>
        <taxon>Bosea</taxon>
    </lineage>
</organism>
<keyword evidence="2 3" id="KW-0786">Thiamine pyrophosphate</keyword>
<dbReference type="EMBL" id="FUYX01000018">
    <property type="protein sequence ID" value="SKC13913.1"/>
    <property type="molecule type" value="Genomic_DNA"/>
</dbReference>
<dbReference type="InterPro" id="IPR011766">
    <property type="entry name" value="TPP_enzyme_TPP-bd"/>
</dbReference>
<evidence type="ECO:0000259" key="5">
    <source>
        <dbReference type="Pfam" id="PF02775"/>
    </source>
</evidence>
<dbReference type="SUPFAM" id="SSF52518">
    <property type="entry name" value="Thiamin diphosphate-binding fold (THDP-binding)"/>
    <property type="match status" value="2"/>
</dbReference>
<dbReference type="GO" id="GO:0009099">
    <property type="term" value="P:L-valine biosynthetic process"/>
    <property type="evidence" value="ECO:0007669"/>
    <property type="project" value="TreeGrafter"/>
</dbReference>
<gene>
    <name evidence="7" type="ORF">ARD30_06615</name>
    <name evidence="8" type="ORF">SAMN05660750_04633</name>
</gene>
<dbReference type="RefSeq" id="WP_055730099.1">
    <property type="nucleotide sequence ID" value="NZ_FUYX01000018.1"/>
</dbReference>
<feature type="domain" description="Thiamine pyrophosphate enzyme N-terminal TPP-binding" evidence="6">
    <location>
        <begin position="7"/>
        <end position="124"/>
    </location>
</feature>
<dbReference type="CDD" id="cd07035">
    <property type="entry name" value="TPP_PYR_POX_like"/>
    <property type="match status" value="1"/>
</dbReference>
<accession>A0A0Q3I0S2</accession>
<dbReference type="Gene3D" id="3.40.50.1220">
    <property type="entry name" value="TPP-binding domain"/>
    <property type="match status" value="1"/>
</dbReference>
<dbReference type="CDD" id="cd00568">
    <property type="entry name" value="TPP_enzymes"/>
    <property type="match status" value="1"/>
</dbReference>
<dbReference type="InterPro" id="IPR029061">
    <property type="entry name" value="THDP-binding"/>
</dbReference>
<dbReference type="STRING" id="53254.SAMN05660750_04633"/>